<dbReference type="Proteomes" id="UP000194469">
    <property type="component" value="Unassembled WGS sequence"/>
</dbReference>
<dbReference type="RefSeq" id="WP_021319148.1">
    <property type="nucleotide sequence ID" value="NZ_FXWL01000005.1"/>
</dbReference>
<gene>
    <name evidence="1" type="ORF">SAMN06295984_3369</name>
</gene>
<dbReference type="GeneID" id="303003433"/>
<evidence type="ECO:0000313" key="2">
    <source>
        <dbReference type="Proteomes" id="UP000194469"/>
    </source>
</evidence>
<sequence length="108" mass="11473">MRAEHDFIEGPFAIAEDLTLHGTIVGDAALQEGVRFILHGTIAGNLTVKAGSRALIHGTVSGRIYNDGGRVEVFGICEAVENLAPDAVSIISPTAHVRRGRVNRRCGL</sequence>
<name>A0A1Y6FV12_9SPHN</name>
<protein>
    <recommendedName>
        <fullName evidence="3">Polymer-forming cytoskeletal protein</fullName>
    </recommendedName>
</protein>
<keyword evidence="2" id="KW-1185">Reference proteome</keyword>
<dbReference type="AlphaFoldDB" id="A0A1Y6FV12"/>
<organism evidence="1 2">
    <name type="scientific">Sphingopyxis terrae subsp. ummariensis</name>
    <dbReference type="NCBI Taxonomy" id="429001"/>
    <lineage>
        <taxon>Bacteria</taxon>
        <taxon>Pseudomonadati</taxon>
        <taxon>Pseudomonadota</taxon>
        <taxon>Alphaproteobacteria</taxon>
        <taxon>Sphingomonadales</taxon>
        <taxon>Sphingomonadaceae</taxon>
        <taxon>Sphingopyxis</taxon>
    </lineage>
</organism>
<evidence type="ECO:0008006" key="3">
    <source>
        <dbReference type="Google" id="ProtNLM"/>
    </source>
</evidence>
<reference evidence="2" key="1">
    <citation type="submission" date="2017-04" db="EMBL/GenBank/DDBJ databases">
        <authorList>
            <person name="Varghese N."/>
            <person name="Submissions S."/>
        </authorList>
    </citation>
    <scope>NUCLEOTIDE SEQUENCE [LARGE SCALE GENOMIC DNA]</scope>
    <source>
        <strain evidence="2">UI2</strain>
    </source>
</reference>
<evidence type="ECO:0000313" key="1">
    <source>
        <dbReference type="EMBL" id="SMQ79468.1"/>
    </source>
</evidence>
<accession>A0A1Y6FV12</accession>
<dbReference type="EMBL" id="FXWL01000005">
    <property type="protein sequence ID" value="SMQ79468.1"/>
    <property type="molecule type" value="Genomic_DNA"/>
</dbReference>
<proteinExistence type="predicted"/>